<proteinExistence type="predicted"/>
<dbReference type="EMBL" id="CM055095">
    <property type="protein sequence ID" value="KAJ7560804.1"/>
    <property type="molecule type" value="Genomic_DNA"/>
</dbReference>
<reference evidence="2" key="1">
    <citation type="journal article" date="2024" name="Proc. Natl. Acad. Sci. U.S.A.">
        <title>Extraordinary preservation of gene collinearity over three hundred million years revealed in homosporous lycophytes.</title>
        <authorList>
            <person name="Li C."/>
            <person name="Wickell D."/>
            <person name="Kuo L.Y."/>
            <person name="Chen X."/>
            <person name="Nie B."/>
            <person name="Liao X."/>
            <person name="Peng D."/>
            <person name="Ji J."/>
            <person name="Jenkins J."/>
            <person name="Williams M."/>
            <person name="Shu S."/>
            <person name="Plott C."/>
            <person name="Barry K."/>
            <person name="Rajasekar S."/>
            <person name="Grimwood J."/>
            <person name="Han X."/>
            <person name="Sun S."/>
            <person name="Hou Z."/>
            <person name="He W."/>
            <person name="Dai G."/>
            <person name="Sun C."/>
            <person name="Schmutz J."/>
            <person name="Leebens-Mack J.H."/>
            <person name="Li F.W."/>
            <person name="Wang L."/>
        </authorList>
    </citation>
    <scope>NUCLEOTIDE SEQUENCE [LARGE SCALE GENOMIC DNA]</scope>
    <source>
        <strain evidence="2">cv. PW_Plant_1</strain>
    </source>
</reference>
<protein>
    <submittedName>
        <fullName evidence="1">Uncharacterized protein</fullName>
    </submittedName>
</protein>
<evidence type="ECO:0000313" key="1">
    <source>
        <dbReference type="EMBL" id="KAJ7560804.1"/>
    </source>
</evidence>
<evidence type="ECO:0000313" key="2">
    <source>
        <dbReference type="Proteomes" id="UP001162992"/>
    </source>
</evidence>
<accession>A0ACC2E2H4</accession>
<dbReference type="Proteomes" id="UP001162992">
    <property type="component" value="Chromosome 4"/>
</dbReference>
<organism evidence="1 2">
    <name type="scientific">Diphasiastrum complanatum</name>
    <name type="common">Issler's clubmoss</name>
    <name type="synonym">Lycopodium complanatum</name>
    <dbReference type="NCBI Taxonomy" id="34168"/>
    <lineage>
        <taxon>Eukaryota</taxon>
        <taxon>Viridiplantae</taxon>
        <taxon>Streptophyta</taxon>
        <taxon>Embryophyta</taxon>
        <taxon>Tracheophyta</taxon>
        <taxon>Lycopodiopsida</taxon>
        <taxon>Lycopodiales</taxon>
        <taxon>Lycopodiaceae</taxon>
        <taxon>Lycopodioideae</taxon>
        <taxon>Diphasiastrum</taxon>
    </lineage>
</organism>
<gene>
    <name evidence="1" type="ORF">O6H91_04G147100</name>
</gene>
<keyword evidence="2" id="KW-1185">Reference proteome</keyword>
<name>A0ACC2E2H4_DIPCM</name>
<sequence length="597" mass="67504">MMLRSKISKLRNKAGFGGGNQKQKSNPYGRLDDAYDSSDTLFNEPLSTPSNSQYQKTSKWLESNDDDDLDDSITSHVENLFPLSEPKTEENRSHNYQESVSLELESKASWASSSQVEEIIDAGPPILPNYEDAEEQFLEEYEDYFEHLAVDNVRKEQYPKLELQRIVYLDYANFSLYSQYQVEQHMRVLLEEGPCLGSAALSNSSAIHLRNHVSEVQEQLLRLFNTSKNEYAIIFTTGFAAGFRLFGEAYPFQKNQTLLLCQDNHEAVKHVASSASKQGTRPIITAVRESDLCIESGELRKQLLKQTWQGGGRGVYIYPAQSCLSGVRHSLNWIAEAQQNGWHVLIDVSTYLPTGSLNLSIYQPEFVLGSLHHMLGYPSGMGYLLVKRQIFSIQRTRFTDSLKLVLNRSMSEGGDCHIVCEDDSISLLSFAALEFGLEHLEMVGLERVQKRVTCLLAWLVQVLRHLRHKVDESKPLVQVYGSLSTKNRGNIVTFNLVDSTGQVFPPTIVQRMAEKSNIIVSAGYFGNPGLAYMLGKPLEKVLDLTIFNQPPNFSAVRLSLGLISTFQDVYRFAQFLSLFRDEEYLSGEAMDFIEESK</sequence>
<comment type="caution">
    <text evidence="1">The sequence shown here is derived from an EMBL/GenBank/DDBJ whole genome shotgun (WGS) entry which is preliminary data.</text>
</comment>